<dbReference type="CDD" id="cd00009">
    <property type="entry name" value="AAA"/>
    <property type="match status" value="1"/>
</dbReference>
<dbReference type="GO" id="GO:0005524">
    <property type="term" value="F:ATP binding"/>
    <property type="evidence" value="ECO:0007669"/>
    <property type="project" value="UniProtKB-KW"/>
</dbReference>
<dbReference type="Gene3D" id="1.10.8.60">
    <property type="match status" value="1"/>
</dbReference>
<dbReference type="SMART" id="SM00091">
    <property type="entry name" value="PAS"/>
    <property type="match status" value="1"/>
</dbReference>
<accession>A0A1W1YBL4</accession>
<dbReference type="GO" id="GO:0006355">
    <property type="term" value="P:regulation of DNA-templated transcription"/>
    <property type="evidence" value="ECO:0007669"/>
    <property type="project" value="InterPro"/>
</dbReference>
<dbReference type="InterPro" id="IPR025944">
    <property type="entry name" value="Sigma_54_int_dom_CS"/>
</dbReference>
<dbReference type="SUPFAM" id="SSF46689">
    <property type="entry name" value="Homeodomain-like"/>
    <property type="match status" value="1"/>
</dbReference>
<dbReference type="RefSeq" id="WP_084573745.1">
    <property type="nucleotide sequence ID" value="NZ_CP155572.1"/>
</dbReference>
<dbReference type="InterPro" id="IPR002197">
    <property type="entry name" value="HTH_Fis"/>
</dbReference>
<dbReference type="FunFam" id="3.40.50.300:FF:000006">
    <property type="entry name" value="DNA-binding transcriptional regulator NtrC"/>
    <property type="match status" value="1"/>
</dbReference>
<dbReference type="OrthoDB" id="9803970at2"/>
<dbReference type="InterPro" id="IPR009057">
    <property type="entry name" value="Homeodomain-like_sf"/>
</dbReference>
<dbReference type="InterPro" id="IPR025662">
    <property type="entry name" value="Sigma_54_int_dom_ATP-bd_1"/>
</dbReference>
<dbReference type="PRINTS" id="PR01590">
    <property type="entry name" value="HTHFIS"/>
</dbReference>
<reference evidence="7 8" key="1">
    <citation type="submission" date="2017-04" db="EMBL/GenBank/DDBJ databases">
        <authorList>
            <person name="Afonso C.L."/>
            <person name="Miller P.J."/>
            <person name="Scott M.A."/>
            <person name="Spackman E."/>
            <person name="Goraichik I."/>
            <person name="Dimitrov K.M."/>
            <person name="Suarez D.L."/>
            <person name="Swayne D.E."/>
        </authorList>
    </citation>
    <scope>NUCLEOTIDE SEQUENCE [LARGE SCALE GENOMIC DNA]</scope>
    <source>
        <strain evidence="7 8">DSM 5090</strain>
    </source>
</reference>
<feature type="domain" description="PAS" evidence="6">
    <location>
        <begin position="15"/>
        <end position="68"/>
    </location>
</feature>
<keyword evidence="8" id="KW-1185">Reference proteome</keyword>
<dbReference type="AlphaFoldDB" id="A0A1W1YBL4"/>
<feature type="domain" description="Sigma-54 factor interaction" evidence="5">
    <location>
        <begin position="159"/>
        <end position="387"/>
    </location>
</feature>
<proteinExistence type="predicted"/>
<dbReference type="Proteomes" id="UP000192738">
    <property type="component" value="Unassembled WGS sequence"/>
</dbReference>
<keyword evidence="1" id="KW-0547">Nucleotide-binding</keyword>
<dbReference type="PROSITE" id="PS00675">
    <property type="entry name" value="SIGMA54_INTERACT_1"/>
    <property type="match status" value="1"/>
</dbReference>
<dbReference type="InterPro" id="IPR003593">
    <property type="entry name" value="AAA+_ATPase"/>
</dbReference>
<protein>
    <submittedName>
        <fullName evidence="7">Arginine utilization regulatory protein</fullName>
    </submittedName>
</protein>
<keyword evidence="3" id="KW-0805">Transcription regulation</keyword>
<dbReference type="SUPFAM" id="SSF52540">
    <property type="entry name" value="P-loop containing nucleoside triphosphate hydrolases"/>
    <property type="match status" value="1"/>
</dbReference>
<dbReference type="CDD" id="cd00130">
    <property type="entry name" value="PAS"/>
    <property type="match status" value="1"/>
</dbReference>
<dbReference type="InterPro" id="IPR035965">
    <property type="entry name" value="PAS-like_dom_sf"/>
</dbReference>
<dbReference type="SMART" id="SM00382">
    <property type="entry name" value="AAA"/>
    <property type="match status" value="1"/>
</dbReference>
<evidence type="ECO:0000256" key="2">
    <source>
        <dbReference type="ARBA" id="ARBA00022840"/>
    </source>
</evidence>
<dbReference type="Gene3D" id="3.30.450.20">
    <property type="entry name" value="PAS domain"/>
    <property type="match status" value="1"/>
</dbReference>
<gene>
    <name evidence="7" type="ORF">SAMN04488500_101224</name>
</gene>
<evidence type="ECO:0000313" key="8">
    <source>
        <dbReference type="Proteomes" id="UP000192738"/>
    </source>
</evidence>
<dbReference type="Pfam" id="PF02954">
    <property type="entry name" value="HTH_8"/>
    <property type="match status" value="1"/>
</dbReference>
<dbReference type="Pfam" id="PF00158">
    <property type="entry name" value="Sigma54_activat"/>
    <property type="match status" value="1"/>
</dbReference>
<evidence type="ECO:0000256" key="1">
    <source>
        <dbReference type="ARBA" id="ARBA00022741"/>
    </source>
</evidence>
<dbReference type="InterPro" id="IPR002078">
    <property type="entry name" value="Sigma_54_int"/>
</dbReference>
<evidence type="ECO:0000259" key="6">
    <source>
        <dbReference type="PROSITE" id="PS50112"/>
    </source>
</evidence>
<dbReference type="InterPro" id="IPR027417">
    <property type="entry name" value="P-loop_NTPase"/>
</dbReference>
<evidence type="ECO:0000256" key="4">
    <source>
        <dbReference type="ARBA" id="ARBA00023163"/>
    </source>
</evidence>
<evidence type="ECO:0000313" key="7">
    <source>
        <dbReference type="EMBL" id="SMC33539.1"/>
    </source>
</evidence>
<dbReference type="EMBL" id="FWXI01000001">
    <property type="protein sequence ID" value="SMC33539.1"/>
    <property type="molecule type" value="Genomic_DNA"/>
</dbReference>
<dbReference type="InterPro" id="IPR058031">
    <property type="entry name" value="AAA_lid_NorR"/>
</dbReference>
<dbReference type="Pfam" id="PF25601">
    <property type="entry name" value="AAA_lid_14"/>
    <property type="match status" value="1"/>
</dbReference>
<keyword evidence="2" id="KW-0067">ATP-binding</keyword>
<dbReference type="Gene3D" id="1.10.10.60">
    <property type="entry name" value="Homeodomain-like"/>
    <property type="match status" value="1"/>
</dbReference>
<dbReference type="PANTHER" id="PTHR32071">
    <property type="entry name" value="TRANSCRIPTIONAL REGULATORY PROTEIN"/>
    <property type="match status" value="1"/>
</dbReference>
<dbReference type="SUPFAM" id="SSF55785">
    <property type="entry name" value="PYP-like sensor domain (PAS domain)"/>
    <property type="match status" value="1"/>
</dbReference>
<keyword evidence="4" id="KW-0804">Transcription</keyword>
<dbReference type="STRING" id="112901.SAMN04488500_101224"/>
<dbReference type="PROSITE" id="PS00688">
    <property type="entry name" value="SIGMA54_INTERACT_3"/>
    <property type="match status" value="1"/>
</dbReference>
<evidence type="ECO:0000259" key="5">
    <source>
        <dbReference type="PROSITE" id="PS50045"/>
    </source>
</evidence>
<dbReference type="InterPro" id="IPR000014">
    <property type="entry name" value="PAS"/>
</dbReference>
<dbReference type="GO" id="GO:0043565">
    <property type="term" value="F:sequence-specific DNA binding"/>
    <property type="evidence" value="ECO:0007669"/>
    <property type="project" value="InterPro"/>
</dbReference>
<organism evidence="7 8">
    <name type="scientific">Sporomusa malonica</name>
    <dbReference type="NCBI Taxonomy" id="112901"/>
    <lineage>
        <taxon>Bacteria</taxon>
        <taxon>Bacillati</taxon>
        <taxon>Bacillota</taxon>
        <taxon>Negativicutes</taxon>
        <taxon>Selenomonadales</taxon>
        <taxon>Sporomusaceae</taxon>
        <taxon>Sporomusa</taxon>
    </lineage>
</organism>
<dbReference type="Gene3D" id="3.40.50.300">
    <property type="entry name" value="P-loop containing nucleotide triphosphate hydrolases"/>
    <property type="match status" value="1"/>
</dbReference>
<dbReference type="PROSITE" id="PS50112">
    <property type="entry name" value="PAS"/>
    <property type="match status" value="1"/>
</dbReference>
<evidence type="ECO:0000256" key="3">
    <source>
        <dbReference type="ARBA" id="ARBA00023015"/>
    </source>
</evidence>
<sequence>MLENKQKTLEELSSENQLLHEIIDSISEGVYAANKDGTILIYNRAFERIEATKRQNMLGKKDTDVYSLPPLENLQRMAVLQSKKPLLEQYMTYHLYTGKKVDIVYNSYPFFENGELTAVYSINRDIPSISELLTKVMNSFGQNKSKNRPNGTSFSLDDIVGISPSIKQAINQARRIAPTASTVMIYGETGTGKELFAQGIHNASPYSSRPFIAVNCAAIPETLMESLLMGTVKGAFSGAIDAPGLCEQAENGTLFLDEINSLSIQLQAKLLRLLQDKRVRRLGDKTERTINCRIISATNQNLYEAASNGSFRDDLLYRLTPVVLHIPPLRQRPEDIPVLSKEFISRFNDQLNLNIKQISPDLLELLSLYKWPGNVRELEHVIESAMSIVENTATEVILEDLPTFLVKRMLSNLSANKSNNTSAAETPTSKLLVEYLRQCETDLIQNTLKMTNGNVSDSAKQLGVSRQDLHYRLRKLGIKSSTYKAEFIK</sequence>
<name>A0A1W1YBL4_9FIRM</name>
<dbReference type="PROSITE" id="PS50045">
    <property type="entry name" value="SIGMA54_INTERACT_4"/>
    <property type="match status" value="1"/>
</dbReference>
<dbReference type="PANTHER" id="PTHR32071:SF74">
    <property type="entry name" value="TRANSCRIPTIONAL ACTIVATOR ROCR"/>
    <property type="match status" value="1"/>
</dbReference>